<gene>
    <name evidence="6" type="ORF">J2W31_006573</name>
</gene>
<accession>A0AAW8D3W1</accession>
<dbReference type="InterPro" id="IPR020806">
    <property type="entry name" value="PKS_PP-bd"/>
</dbReference>
<dbReference type="GO" id="GO:0005737">
    <property type="term" value="C:cytoplasm"/>
    <property type="evidence" value="ECO:0007669"/>
    <property type="project" value="TreeGrafter"/>
</dbReference>
<feature type="domain" description="Carrier" evidence="5">
    <location>
        <begin position="3191"/>
        <end position="3266"/>
    </location>
</feature>
<proteinExistence type="inferred from homology"/>
<dbReference type="Pfam" id="PF00501">
    <property type="entry name" value="AMP-binding"/>
    <property type="match status" value="3"/>
</dbReference>
<organism evidence="6 7">
    <name type="scientific">Variovorax boronicumulans</name>
    <dbReference type="NCBI Taxonomy" id="436515"/>
    <lineage>
        <taxon>Bacteria</taxon>
        <taxon>Pseudomonadati</taxon>
        <taxon>Pseudomonadota</taxon>
        <taxon>Betaproteobacteria</taxon>
        <taxon>Burkholderiales</taxon>
        <taxon>Comamonadaceae</taxon>
        <taxon>Variovorax</taxon>
    </lineage>
</organism>
<dbReference type="CDD" id="cd17643">
    <property type="entry name" value="A_NRPS_Cytc1-like"/>
    <property type="match status" value="1"/>
</dbReference>
<dbReference type="PROSITE" id="PS00455">
    <property type="entry name" value="AMP_BINDING"/>
    <property type="match status" value="3"/>
</dbReference>
<dbReference type="PANTHER" id="PTHR45527">
    <property type="entry name" value="NONRIBOSOMAL PEPTIDE SYNTHETASE"/>
    <property type="match status" value="1"/>
</dbReference>
<feature type="domain" description="Carrier" evidence="5">
    <location>
        <begin position="2095"/>
        <end position="2169"/>
    </location>
</feature>
<reference evidence="6" key="1">
    <citation type="submission" date="2023-07" db="EMBL/GenBank/DDBJ databases">
        <title>Sorghum-associated microbial communities from plants grown in Nebraska, USA.</title>
        <authorList>
            <person name="Schachtman D."/>
        </authorList>
    </citation>
    <scope>NUCLEOTIDE SEQUENCE</scope>
    <source>
        <strain evidence="6">DS3754</strain>
    </source>
</reference>
<dbReference type="InterPro" id="IPR025110">
    <property type="entry name" value="AMP-bd_C"/>
</dbReference>
<dbReference type="CDD" id="cd17649">
    <property type="entry name" value="A_NRPS_PvdJ-like"/>
    <property type="match status" value="1"/>
</dbReference>
<evidence type="ECO:0000256" key="1">
    <source>
        <dbReference type="ARBA" id="ARBA00001957"/>
    </source>
</evidence>
<comment type="cofactor">
    <cofactor evidence="1">
        <name>pantetheine 4'-phosphate</name>
        <dbReference type="ChEBI" id="CHEBI:47942"/>
    </cofactor>
</comment>
<dbReference type="FunFam" id="2.30.38.10:FF:000001">
    <property type="entry name" value="Non-ribosomal peptide synthetase PvdI"/>
    <property type="match status" value="1"/>
</dbReference>
<dbReference type="SUPFAM" id="SSF56801">
    <property type="entry name" value="Acetyl-CoA synthetase-like"/>
    <property type="match status" value="3"/>
</dbReference>
<dbReference type="GO" id="GO:0031177">
    <property type="term" value="F:phosphopantetheine binding"/>
    <property type="evidence" value="ECO:0007669"/>
    <property type="project" value="InterPro"/>
</dbReference>
<dbReference type="SUPFAM" id="SSF47336">
    <property type="entry name" value="ACP-like"/>
    <property type="match status" value="3"/>
</dbReference>
<dbReference type="CDD" id="cd17646">
    <property type="entry name" value="A_NRPS_AB3403-like"/>
    <property type="match status" value="1"/>
</dbReference>
<dbReference type="InterPro" id="IPR006162">
    <property type="entry name" value="Ppantetheine_attach_site"/>
</dbReference>
<name>A0AAW8D3W1_9BURK</name>
<dbReference type="FunFam" id="3.40.50.980:FF:000002">
    <property type="entry name" value="Enterobactin synthetase component F"/>
    <property type="match status" value="2"/>
</dbReference>
<dbReference type="FunFam" id="3.30.300.30:FF:000010">
    <property type="entry name" value="Enterobactin synthetase component F"/>
    <property type="match status" value="3"/>
</dbReference>
<dbReference type="Gene3D" id="3.30.300.30">
    <property type="match status" value="3"/>
</dbReference>
<dbReference type="Pfam" id="PF13193">
    <property type="entry name" value="AMP-binding_C"/>
    <property type="match status" value="3"/>
</dbReference>
<dbReference type="Gene3D" id="2.30.38.10">
    <property type="entry name" value="Luciferase, Domain 3"/>
    <property type="match status" value="3"/>
</dbReference>
<dbReference type="GO" id="GO:0072330">
    <property type="term" value="P:monocarboxylic acid biosynthetic process"/>
    <property type="evidence" value="ECO:0007669"/>
    <property type="project" value="UniProtKB-ARBA"/>
</dbReference>
<evidence type="ECO:0000256" key="4">
    <source>
        <dbReference type="ARBA" id="ARBA00022553"/>
    </source>
</evidence>
<dbReference type="FunFam" id="3.40.50.980:FF:000001">
    <property type="entry name" value="Non-ribosomal peptide synthetase"/>
    <property type="match status" value="3"/>
</dbReference>
<dbReference type="NCBIfam" id="TIGR01733">
    <property type="entry name" value="AA-adenyl-dom"/>
    <property type="match status" value="3"/>
</dbReference>
<dbReference type="Gene3D" id="3.30.559.10">
    <property type="entry name" value="Chloramphenicol acetyltransferase-like domain"/>
    <property type="match status" value="3"/>
</dbReference>
<dbReference type="SUPFAM" id="SSF52777">
    <property type="entry name" value="CoA-dependent acyltransferases"/>
    <property type="match status" value="6"/>
</dbReference>
<comment type="caution">
    <text evidence="6">The sequence shown here is derived from an EMBL/GenBank/DDBJ whole genome shotgun (WGS) entry which is preliminary data.</text>
</comment>
<dbReference type="FunFam" id="1.10.1200.10:FF:000016">
    <property type="entry name" value="Non-ribosomal peptide synthase"/>
    <property type="match status" value="1"/>
</dbReference>
<evidence type="ECO:0000256" key="2">
    <source>
        <dbReference type="ARBA" id="ARBA00006432"/>
    </source>
</evidence>
<dbReference type="InterPro" id="IPR000873">
    <property type="entry name" value="AMP-dep_synth/lig_dom"/>
</dbReference>
<dbReference type="FunFam" id="3.40.50.12780:FF:000012">
    <property type="entry name" value="Non-ribosomal peptide synthetase"/>
    <property type="match status" value="2"/>
</dbReference>
<dbReference type="PROSITE" id="PS50075">
    <property type="entry name" value="CARRIER"/>
    <property type="match status" value="3"/>
</dbReference>
<dbReference type="InterPro" id="IPR001242">
    <property type="entry name" value="Condensation_dom"/>
</dbReference>
<dbReference type="InterPro" id="IPR036736">
    <property type="entry name" value="ACP-like_sf"/>
</dbReference>
<dbReference type="InterPro" id="IPR010071">
    <property type="entry name" value="AA_adenyl_dom"/>
</dbReference>
<dbReference type="InterPro" id="IPR045851">
    <property type="entry name" value="AMP-bd_C_sf"/>
</dbReference>
<dbReference type="PROSITE" id="PS00012">
    <property type="entry name" value="PHOSPHOPANTETHEINE"/>
    <property type="match status" value="2"/>
</dbReference>
<feature type="domain" description="Carrier" evidence="5">
    <location>
        <begin position="1013"/>
        <end position="1087"/>
    </location>
</feature>
<evidence type="ECO:0000259" key="5">
    <source>
        <dbReference type="PROSITE" id="PS50075"/>
    </source>
</evidence>
<dbReference type="Gene3D" id="1.10.1200.10">
    <property type="entry name" value="ACP-like"/>
    <property type="match status" value="3"/>
</dbReference>
<evidence type="ECO:0000313" key="7">
    <source>
        <dbReference type="Proteomes" id="UP001242045"/>
    </source>
</evidence>
<dbReference type="SMART" id="SM00823">
    <property type="entry name" value="PKS_PP"/>
    <property type="match status" value="3"/>
</dbReference>
<dbReference type="GO" id="GO:0043041">
    <property type="term" value="P:amino acid activation for nonribosomal peptide biosynthetic process"/>
    <property type="evidence" value="ECO:0007669"/>
    <property type="project" value="TreeGrafter"/>
</dbReference>
<dbReference type="GO" id="GO:0003824">
    <property type="term" value="F:catalytic activity"/>
    <property type="evidence" value="ECO:0007669"/>
    <property type="project" value="InterPro"/>
</dbReference>
<dbReference type="CDD" id="cd19531">
    <property type="entry name" value="LCL_NRPS-like"/>
    <property type="match status" value="1"/>
</dbReference>
<keyword evidence="3" id="KW-0596">Phosphopantetheine</keyword>
<dbReference type="FunFam" id="1.10.1200.10:FF:000005">
    <property type="entry name" value="Nonribosomal peptide synthetase 1"/>
    <property type="match status" value="2"/>
</dbReference>
<dbReference type="GO" id="GO:0044550">
    <property type="term" value="P:secondary metabolite biosynthetic process"/>
    <property type="evidence" value="ECO:0007669"/>
    <property type="project" value="UniProtKB-ARBA"/>
</dbReference>
<evidence type="ECO:0000313" key="6">
    <source>
        <dbReference type="EMBL" id="MDP9897429.1"/>
    </source>
</evidence>
<dbReference type="RefSeq" id="WP_307687363.1">
    <property type="nucleotide sequence ID" value="NZ_JAUSRD010000028.1"/>
</dbReference>
<dbReference type="Gene3D" id="3.40.50.980">
    <property type="match status" value="6"/>
</dbReference>
<dbReference type="CDD" id="cd19544">
    <property type="entry name" value="E-C_NRPS"/>
    <property type="match status" value="2"/>
</dbReference>
<comment type="similarity">
    <text evidence="2">Belongs to the ATP-dependent AMP-binding enzyme family.</text>
</comment>
<evidence type="ECO:0000256" key="3">
    <source>
        <dbReference type="ARBA" id="ARBA00022450"/>
    </source>
</evidence>
<sequence length="3289" mass="360053">METTATRRIAERFSRLPTEQRRVVYQGIRSKGLTLDQFPILARESETPGRCHVSYAQLRQWFLWQLDPTSTAYHISDALQLSGALDVDAVRASFEALVARHESLRTVFRANADGLAEQVIGEDGAFDFSLVDLSQTDAGQREAMAREAAQRIGGTPFDLTQGPLLRVGLIRLAPETHVLMLVMHHIVSDGWSLQIIVDEFVAQYRARVRGEAAALAPLPIQYADYAVWQRHWLEAGEQDRQLGYWKTQLGETQPVLQLPLARLRKADARYNAVAHRVELPASLVQGLQKQAQAQGATLFMVLLAGFQALLGRYSGQEDIRVGVPIANRHRVETESVIGFFVNTQVLRSVADERTSLLQLLAQAREASLGAQMHQDLPFEQLVEALQPERIAGVHPLFQVMFNHQRSDFSGLKGLSGLALEPYDLGGQAAQFELMLLTDESPDGRLHAKFSYAAELFDAATIARMATHYLAVLQALADRPEQALGEIALLGEAERARLMSWSSNLQGHDPATPVHRLIEQQVSRHPDAQALVFGDETLSYGELNARANRLAHHLIALGVKPETKVGIAVERSIEMVVGLLAILKAGGAYVPLDPEYPAERLAYMVADSDIALLLTQSHLSVPGLEGLQVLPLDTLVLDAQPAHDPQVALHGENLAYVIYTSGSTGRPKGAANRHRALHNRLAWMQAAYGLDGGDTVLQKTPFSFDVSVWEFFWPLMTGARLVLANPGDHRDPERLVALIRQHRISTLHFVPSMLLAFLAHEGVETCESLERIVCSGEALPAEAQNAVFQRLPRARLYNLYGPTEAAIDVTHWQCRADGRSQVPIGRPIDGLKTCVLDGALGLVPEGVAGELYLGGVGLGRGYLDRAGLTAERFVADPFDGAGGRLYRTGDLVRWNGEGQLEYLGRIDHQVKVRGFRIELGEIEAQLLAQPEVREAVVVANEGPAGTRLVGYVSAHAGQAIDIAELKSKLGMALPDYMVPSAIVVLEGLPLNVNGKVDRKALPAAEFTSERAYEAPEGEVEEKLAAIWAEVLGVVRVGRRDNFFELGGHSLLALRLLERMRAQGWTTQVRTLFQQPELAAFAQALAVEPVRREVVVPPNGIPADCQAIQPEMLTLVDLDTRQIGHIEAAVPGGAANIQDIYPLVPMQEGMLFHHLLQADGDAYVTEHGMGFDSRERLERFIASFNEVIARHDILRTAVLWEELEAPVQVVYRQAELTLQWLDIPEDSLGLDALGRLNALAGPDHHRIDVRKAPMLKATAVRDVPNGRWLLQVLSHHLIDDNTTLRMIGEEIAQIQQGQAQALPEPVPFRRFVAQARLGVSQAEHEAFFRQMLGDVQEPTAPFDLLDVQGNGDGIEEVRLSLDSGFAQKLRQQAQRHGVSAASLFHLAWALVVSRTTGKDDVVFGTVLFGRMSGDAHAERAIGMFVNTLPMRVRMDAQSVSQCLRQTHAALSALMHHEHASLALAQRCSALPVATPLFSALLNYRHVPKREEAADSGGMHGMAMLSEKERTNFPFTMSINDIGDEFVLVAQIGRQIDAPRMCDFMRTAVHGIVEALATRPEQAVCEVALLGEAERSQLAAWGSKPQRHPDATPVHRLIERQAAQQPDAVALVFGDETLSYGELNARANRLAHHLIALGVKPETKVGIAVERSIEMMVGLLGILKAGGAYVPLDPEYPVDRLAYMVADSGVTLLLTQSHLGALIPGAEGLQVLALDTLALNGQPAHDPQVALHGENLAYVIYTSGSTGRPKGAQLCHRNVTRLLAATDAWFRFGRHDTWTLFHSYAFDFSVWEIFGALCTGGKLVIVPFWVSRSPEDFLQLLRDRQVTVLNQTPSAFGQLTSLPQTYEQPLALRVVIFGGEALDPQRLRQWIEHHGDESPHLVNMYGITETTVHVTYRRISAADIGQQRSPVGLAIPDLGLRVLDSQLNLVPIGVAGELHVFGAGLARGYLRRAGLTSERFVAGPDGERLYRTGDLVRWNADGQLEYRGRIDHQVKVRGFRIELGEIEAQLLAQPEVREAVVVANEGPAGTRLVGYVSAHAGQAIDIAELKSKLGAALPDYMVPSVIVVLEGLPLNVNGKVDRKALPAAEFTSERAYEAPEGEVEEKLAAIWAEVLGVARVGRNDNFFELGGHSLLALRLLERMRAQGWTTQVRTLFQQPELAAFAQALAVEPVRREVVVPPNGIPADCQAIQPEMLTLVDLDARQIARIEAAVPGGAANIQDIYPLVPMQEGMLFHHLLQAEGDAYITLNCVAFDSRERLERFIASFNEVIARHDILRTAVLWEDLDEPVQVVYRQAELTLQWLEVAPGEDALARLNAFVDPGRYRIDVRTAPMLRAVAVHDAANTRWLLQIPQHHMGVDHTTLELIVKEIALIQQGQREALPEAVPFRRFVGQAKLGMGRAEHEAFFRKMLGDVQEPTAPFNLLDVQGDGTQVREARRALEPALALQVRREAQRHGVSAATLFHLAWALVVSRTTGKDDVVFGTVLLGRMQAGAHAEQALGMFINTLPLRAKLGPRSVAQCLRQMHQSLSGLMHHEHASLSLAQRCSGVPERTPLFTALLNYRYSAAEDDAAQAPAWEGMQILDRQERTNYPFDLSVDDLGEGFALSAQVDAALDPERVCGLMYAATEAIVQALSTQPERRICEIEVLPDEERRELLSWGAGEAPDAADAPTMATHAVHRLVERQALASPDAVALVSQGTSLSYREVNARANRLAHRLIALGVKPEAKVGIAMARSAEVFIGLLAILKAGGAYIALDPEYPAERLAYMVVDSGVRLVLTRSDTGIGERLAQQVPDLVQLALDGIDIDNEAANHPASNPEVPLHGDHLAYVIYTSGSTGRAKGVAVTHGPLSMHMRSIVRRYGYGPGDRLLQFASISFDASAEQWLAPWTVGAAVVVAAAGRQSPQELLALARASGVNVLYFAPAYLRHIAQAARDAKAEPLAVRLCIAGGEAWSQADFRAACEAFAPEELHNAYGPTECVITPCAWSAGVDVEGTWPYAPIGRVVGNRRALVLGADMEPVPLGAMGELYLGGEGLARGYLDRAALTAERFVADPFDDAGGRLYRTGDLVRWNGEGQLEYLGRIDHQVKVRGFRIELGEIEAQLLVQPEVREAVVVADEGPAGTRLVGYVSAHADQAIDTAALKDRLARVLPEYMVPSLFVVLEALPLSPNGKVERKALPQPELAQQQQQAYEAPEGEVEEKLAAIWADVLGVARVGRHDNFFEIGGHSLAVLQVQTKTQVAFAVQLPLRTYFERPTLAAISEAMREARSADTGDEVAELDQMDSLLEALED</sequence>
<dbReference type="Proteomes" id="UP001242045">
    <property type="component" value="Unassembled WGS sequence"/>
</dbReference>
<keyword evidence="4" id="KW-0597">Phosphoprotein</keyword>
<dbReference type="Pfam" id="PF00550">
    <property type="entry name" value="PP-binding"/>
    <property type="match status" value="3"/>
</dbReference>
<dbReference type="NCBIfam" id="NF003417">
    <property type="entry name" value="PRK04813.1"/>
    <property type="match status" value="3"/>
</dbReference>
<dbReference type="InterPro" id="IPR023213">
    <property type="entry name" value="CAT-like_dom_sf"/>
</dbReference>
<dbReference type="InterPro" id="IPR020845">
    <property type="entry name" value="AMP-binding_CS"/>
</dbReference>
<protein>
    <submittedName>
        <fullName evidence="6">Amino acid adenylation domain-containing protein</fullName>
    </submittedName>
</protein>
<dbReference type="FunFam" id="3.30.559.10:FF:000012">
    <property type="entry name" value="Non-ribosomal peptide synthetase"/>
    <property type="match status" value="1"/>
</dbReference>
<dbReference type="EMBL" id="JAUSRD010000028">
    <property type="protein sequence ID" value="MDP9897429.1"/>
    <property type="molecule type" value="Genomic_DNA"/>
</dbReference>
<dbReference type="PANTHER" id="PTHR45527:SF1">
    <property type="entry name" value="FATTY ACID SYNTHASE"/>
    <property type="match status" value="1"/>
</dbReference>
<dbReference type="Gene3D" id="3.30.559.30">
    <property type="entry name" value="Nonribosomal peptide synthetase, condensation domain"/>
    <property type="match status" value="3"/>
</dbReference>
<dbReference type="InterPro" id="IPR009081">
    <property type="entry name" value="PP-bd_ACP"/>
</dbReference>
<dbReference type="Pfam" id="PF00668">
    <property type="entry name" value="Condensation"/>
    <property type="match status" value="3"/>
</dbReference>